<keyword evidence="5" id="KW-1185">Reference proteome</keyword>
<name>A0ABU1V4I2_9BURK</name>
<feature type="region of interest" description="Disordered" evidence="1">
    <location>
        <begin position="42"/>
        <end position="63"/>
    </location>
</feature>
<gene>
    <name evidence="4" type="ORF">J2X09_000092</name>
</gene>
<feature type="compositionally biased region" description="Polar residues" evidence="1">
    <location>
        <begin position="52"/>
        <end position="63"/>
    </location>
</feature>
<proteinExistence type="predicted"/>
<dbReference type="Pfam" id="PF09362">
    <property type="entry name" value="DUF1996"/>
    <property type="match status" value="1"/>
</dbReference>
<evidence type="ECO:0000256" key="2">
    <source>
        <dbReference type="SAM" id="SignalP"/>
    </source>
</evidence>
<sequence length="366" mass="38301">MTSLTTIATVSRSAVSRFSLVAVCLLALSACGGGGGGGDVTSGGSTGGGTSNPTTQVPDSTNTGAFMPVIDVSRIPAAVAGYSTERLRSTTEQPSGSDGTGNFRTVCDFSHMAFDDPIVLPGQPGRSHLHTFFGNTAVTGNSTAASIANSGNSTCRGGIVNRSAYWVPSMIDTRDGTPQRPLESNFYYKTGYNGVAPGTVQSLPSGLRMIAGDAKNAAPSGPFSYSCHSATATTQAGSAIPNCPVGTQLQQHIVFPQCWDGVNLDSPDHKSHMAYPTAGRGCPSSHPVPLPEITFNIVYLVTEANSTQRWRLSSDNYSTSLPGGYSAHGDWFNGWRADIMDTFVRYCDRAAVDCGSHLLGDGRVMY</sequence>
<accession>A0ABU1V4I2</accession>
<comment type="caution">
    <text evidence="4">The sequence shown here is derived from an EMBL/GenBank/DDBJ whole genome shotgun (WGS) entry which is preliminary data.</text>
</comment>
<dbReference type="InterPro" id="IPR018535">
    <property type="entry name" value="DUF1996"/>
</dbReference>
<dbReference type="PANTHER" id="PTHR43662:SF3">
    <property type="entry name" value="DOMAIN PROTEIN, PUTATIVE (AFU_ORTHOLOGUE AFUA_6G11970)-RELATED"/>
    <property type="match status" value="1"/>
</dbReference>
<dbReference type="PANTHER" id="PTHR43662">
    <property type="match status" value="1"/>
</dbReference>
<evidence type="ECO:0000256" key="1">
    <source>
        <dbReference type="SAM" id="MobiDB-lite"/>
    </source>
</evidence>
<dbReference type="Proteomes" id="UP001265550">
    <property type="component" value="Unassembled WGS sequence"/>
</dbReference>
<organism evidence="4 5">
    <name type="scientific">Hydrogenophaga laconesensis</name>
    <dbReference type="NCBI Taxonomy" id="1805971"/>
    <lineage>
        <taxon>Bacteria</taxon>
        <taxon>Pseudomonadati</taxon>
        <taxon>Pseudomonadota</taxon>
        <taxon>Betaproteobacteria</taxon>
        <taxon>Burkholderiales</taxon>
        <taxon>Comamonadaceae</taxon>
        <taxon>Hydrogenophaga</taxon>
    </lineage>
</organism>
<protein>
    <recommendedName>
        <fullName evidence="3">DUF1996 domain-containing protein</fullName>
    </recommendedName>
</protein>
<dbReference type="EMBL" id="JAVDWE010000001">
    <property type="protein sequence ID" value="MDR7092369.1"/>
    <property type="molecule type" value="Genomic_DNA"/>
</dbReference>
<dbReference type="RefSeq" id="WP_204731390.1">
    <property type="nucleotide sequence ID" value="NZ_JAVDWE010000001.1"/>
</dbReference>
<feature type="chain" id="PRO_5045450070" description="DUF1996 domain-containing protein" evidence="2">
    <location>
        <begin position="33"/>
        <end position="366"/>
    </location>
</feature>
<evidence type="ECO:0000313" key="4">
    <source>
        <dbReference type="EMBL" id="MDR7092369.1"/>
    </source>
</evidence>
<reference evidence="4 5" key="1">
    <citation type="submission" date="2023-07" db="EMBL/GenBank/DDBJ databases">
        <title>Sorghum-associated microbial communities from plants grown in Nebraska, USA.</title>
        <authorList>
            <person name="Schachtman D."/>
        </authorList>
    </citation>
    <scope>NUCLEOTIDE SEQUENCE [LARGE SCALE GENOMIC DNA]</scope>
    <source>
        <strain evidence="4 5">BE240</strain>
    </source>
</reference>
<feature type="domain" description="DUF1996" evidence="3">
    <location>
        <begin position="116"/>
        <end position="335"/>
    </location>
</feature>
<keyword evidence="2" id="KW-0732">Signal</keyword>
<evidence type="ECO:0000313" key="5">
    <source>
        <dbReference type="Proteomes" id="UP001265550"/>
    </source>
</evidence>
<feature type="signal peptide" evidence="2">
    <location>
        <begin position="1"/>
        <end position="32"/>
    </location>
</feature>
<evidence type="ECO:0000259" key="3">
    <source>
        <dbReference type="Pfam" id="PF09362"/>
    </source>
</evidence>